<organism evidence="1">
    <name type="scientific">Arundo donax</name>
    <name type="common">Giant reed</name>
    <name type="synonym">Donax arundinaceus</name>
    <dbReference type="NCBI Taxonomy" id="35708"/>
    <lineage>
        <taxon>Eukaryota</taxon>
        <taxon>Viridiplantae</taxon>
        <taxon>Streptophyta</taxon>
        <taxon>Embryophyta</taxon>
        <taxon>Tracheophyta</taxon>
        <taxon>Spermatophyta</taxon>
        <taxon>Magnoliopsida</taxon>
        <taxon>Liliopsida</taxon>
        <taxon>Poales</taxon>
        <taxon>Poaceae</taxon>
        <taxon>PACMAD clade</taxon>
        <taxon>Arundinoideae</taxon>
        <taxon>Arundineae</taxon>
        <taxon>Arundo</taxon>
    </lineage>
</organism>
<reference evidence="1" key="2">
    <citation type="journal article" date="2015" name="Data Brief">
        <title>Shoot transcriptome of the giant reed, Arundo donax.</title>
        <authorList>
            <person name="Barrero R.A."/>
            <person name="Guerrero F.D."/>
            <person name="Moolhuijzen P."/>
            <person name="Goolsby J.A."/>
            <person name="Tidwell J."/>
            <person name="Bellgard S.E."/>
            <person name="Bellgard M.I."/>
        </authorList>
    </citation>
    <scope>NUCLEOTIDE SEQUENCE</scope>
    <source>
        <tissue evidence="1">Shoot tissue taken approximately 20 cm above the soil surface</tissue>
    </source>
</reference>
<reference evidence="1" key="1">
    <citation type="submission" date="2014-09" db="EMBL/GenBank/DDBJ databases">
        <authorList>
            <person name="Magalhaes I.L.F."/>
            <person name="Oliveira U."/>
            <person name="Santos F.R."/>
            <person name="Vidigal T.H.D.A."/>
            <person name="Brescovit A.D."/>
            <person name="Santos A.J."/>
        </authorList>
    </citation>
    <scope>NUCLEOTIDE SEQUENCE</scope>
    <source>
        <tissue evidence="1">Shoot tissue taken approximately 20 cm above the soil surface</tissue>
    </source>
</reference>
<accession>A0A0A8ZH22</accession>
<evidence type="ECO:0000313" key="1">
    <source>
        <dbReference type="EMBL" id="JAD38689.1"/>
    </source>
</evidence>
<protein>
    <submittedName>
        <fullName evidence="1">Uncharacterized protein</fullName>
    </submittedName>
</protein>
<sequence>MRMKLILE</sequence>
<dbReference type="EMBL" id="GBRH01259206">
    <property type="protein sequence ID" value="JAD38689.1"/>
    <property type="molecule type" value="Transcribed_RNA"/>
</dbReference>
<proteinExistence type="predicted"/>
<name>A0A0A8ZH22_ARUDO</name>